<dbReference type="InterPro" id="IPR003616">
    <property type="entry name" value="Post-SET_dom"/>
</dbReference>
<proteinExistence type="predicted"/>
<dbReference type="EMBL" id="DF974515">
    <property type="protein sequence ID" value="GAU49084.1"/>
    <property type="molecule type" value="Genomic_DNA"/>
</dbReference>
<organism evidence="3 4">
    <name type="scientific">Trifolium subterraneum</name>
    <name type="common">Subterranean clover</name>
    <dbReference type="NCBI Taxonomy" id="3900"/>
    <lineage>
        <taxon>Eukaryota</taxon>
        <taxon>Viridiplantae</taxon>
        <taxon>Streptophyta</taxon>
        <taxon>Embryophyta</taxon>
        <taxon>Tracheophyta</taxon>
        <taxon>Spermatophyta</taxon>
        <taxon>Magnoliopsida</taxon>
        <taxon>eudicotyledons</taxon>
        <taxon>Gunneridae</taxon>
        <taxon>Pentapetalae</taxon>
        <taxon>rosids</taxon>
        <taxon>fabids</taxon>
        <taxon>Fabales</taxon>
        <taxon>Fabaceae</taxon>
        <taxon>Papilionoideae</taxon>
        <taxon>50 kb inversion clade</taxon>
        <taxon>NPAAA clade</taxon>
        <taxon>Hologalegina</taxon>
        <taxon>IRL clade</taxon>
        <taxon>Trifolieae</taxon>
        <taxon>Trifolium</taxon>
    </lineage>
</organism>
<accession>A0A2Z6NY06</accession>
<protein>
    <recommendedName>
        <fullName evidence="2">Post-SET domain-containing protein</fullName>
    </recommendedName>
</protein>
<feature type="region of interest" description="Disordered" evidence="1">
    <location>
        <begin position="1"/>
        <end position="30"/>
    </location>
</feature>
<keyword evidence="4" id="KW-1185">Reference proteome</keyword>
<dbReference type="PROSITE" id="PS50868">
    <property type="entry name" value="POST_SET"/>
    <property type="match status" value="1"/>
</dbReference>
<evidence type="ECO:0000313" key="4">
    <source>
        <dbReference type="Proteomes" id="UP000242715"/>
    </source>
</evidence>
<evidence type="ECO:0000313" key="3">
    <source>
        <dbReference type="EMBL" id="GAU49084.1"/>
    </source>
</evidence>
<sequence>MTKIEQGIEKKNGELEEKTKEQSSDGELEEKKFVQFGPEVKCRCGAQKCQGFLALNSMLARVLKLSSDSSLIGDGMKLKVAALLSFIKSYLDGDESSDEDDVEGLSIGF</sequence>
<name>A0A2Z6NY06_TRISU</name>
<dbReference type="Proteomes" id="UP000242715">
    <property type="component" value="Unassembled WGS sequence"/>
</dbReference>
<gene>
    <name evidence="3" type="ORF">TSUD_137690</name>
</gene>
<evidence type="ECO:0000259" key="2">
    <source>
        <dbReference type="PROSITE" id="PS50868"/>
    </source>
</evidence>
<feature type="domain" description="Post-SET" evidence="2">
    <location>
        <begin position="38"/>
        <end position="54"/>
    </location>
</feature>
<evidence type="ECO:0000256" key="1">
    <source>
        <dbReference type="SAM" id="MobiDB-lite"/>
    </source>
</evidence>
<reference evidence="4" key="1">
    <citation type="journal article" date="2017" name="Front. Plant Sci.">
        <title>Climate Clever Clovers: New Paradigm to Reduce the Environmental Footprint of Ruminants by Breeding Low Methanogenic Forages Utilizing Haplotype Variation.</title>
        <authorList>
            <person name="Kaur P."/>
            <person name="Appels R."/>
            <person name="Bayer P.E."/>
            <person name="Keeble-Gagnere G."/>
            <person name="Wang J."/>
            <person name="Hirakawa H."/>
            <person name="Shirasawa K."/>
            <person name="Vercoe P."/>
            <person name="Stefanova K."/>
            <person name="Durmic Z."/>
            <person name="Nichols P."/>
            <person name="Revell C."/>
            <person name="Isobe S.N."/>
            <person name="Edwards D."/>
            <person name="Erskine W."/>
        </authorList>
    </citation>
    <scope>NUCLEOTIDE SEQUENCE [LARGE SCALE GENOMIC DNA]</scope>
    <source>
        <strain evidence="4">cv. Daliak</strain>
    </source>
</reference>
<dbReference type="AlphaFoldDB" id="A0A2Z6NY06"/>